<protein>
    <submittedName>
        <fullName evidence="2">Uncharacterized protein</fullName>
    </submittedName>
</protein>
<keyword evidence="1" id="KW-1133">Transmembrane helix</keyword>
<keyword evidence="1" id="KW-0812">Transmembrane</keyword>
<accession>A0A0A2B4S0</accession>
<dbReference type="STRING" id="59926.EV02_1716"/>
<reference evidence="3" key="1">
    <citation type="journal article" date="2014" name="Sci. Data">
        <title>Genomes of diverse isolates of the marine cyanobacterium Prochlorococcus.</title>
        <authorList>
            <person name="Biller S."/>
            <person name="Berube P."/>
            <person name="Thompson J."/>
            <person name="Kelly L."/>
            <person name="Roggensack S."/>
            <person name="Awad L."/>
            <person name="Roache-Johnson K."/>
            <person name="Ding H."/>
            <person name="Giovannoni S.J."/>
            <person name="Moore L.R."/>
            <person name="Chisholm S.W."/>
        </authorList>
    </citation>
    <scope>NUCLEOTIDE SEQUENCE [LARGE SCALE GENOMIC DNA]</scope>
    <source>
        <strain evidence="3">SB</strain>
    </source>
</reference>
<evidence type="ECO:0000313" key="3">
    <source>
        <dbReference type="Proteomes" id="UP000030345"/>
    </source>
</evidence>
<dbReference type="EMBL" id="JNAS01000002">
    <property type="protein sequence ID" value="KGG09038.1"/>
    <property type="molecule type" value="Genomic_DNA"/>
</dbReference>
<keyword evidence="1" id="KW-0472">Membrane</keyword>
<gene>
    <name evidence="2" type="ORF">EV02_1716</name>
</gene>
<organism evidence="2 3">
    <name type="scientific">Prochlorococcus marinus str. SB</name>
    <dbReference type="NCBI Taxonomy" id="59926"/>
    <lineage>
        <taxon>Bacteria</taxon>
        <taxon>Bacillati</taxon>
        <taxon>Cyanobacteriota</taxon>
        <taxon>Cyanophyceae</taxon>
        <taxon>Synechococcales</taxon>
        <taxon>Prochlorococcaceae</taxon>
        <taxon>Prochlorococcus</taxon>
    </lineage>
</organism>
<feature type="transmembrane region" description="Helical" evidence="1">
    <location>
        <begin position="20"/>
        <end position="43"/>
    </location>
</feature>
<evidence type="ECO:0000256" key="1">
    <source>
        <dbReference type="SAM" id="Phobius"/>
    </source>
</evidence>
<proteinExistence type="predicted"/>
<comment type="caution">
    <text evidence="2">The sequence shown here is derived from an EMBL/GenBank/DDBJ whole genome shotgun (WGS) entry which is preliminary data.</text>
</comment>
<name>A0A0A2B4S0_PROMR</name>
<evidence type="ECO:0000313" key="2">
    <source>
        <dbReference type="EMBL" id="KGG09038.1"/>
    </source>
</evidence>
<dbReference type="Proteomes" id="UP000030345">
    <property type="component" value="Unassembled WGS sequence"/>
</dbReference>
<sequence length="261" mass="30602">MYELIEKGRIFYTLKKGKIFIFNPKILLLISGIILLINVPIFFNKGYFVLRFPYMLLDGKPPAGFLGGKGYTDHPYIYLEKKFPKFNNDEQIKNEVHQVNILLFGNSITRDLINSLEIIDSRNDEINFNYSYHRSLIEEKEILNEADIIIIQLENKGNLDFKVDEQLLGKYKNFSNKIIWYKTRELFAKNITPVIFKKQLSERANFKIENIDSYYCKENDVLTTKFKSNNNPLVFIDSQCAFNDENGMKNSNISGWPSLYI</sequence>
<dbReference type="AlphaFoldDB" id="A0A0A2B4S0"/>